<evidence type="ECO:0000256" key="5">
    <source>
        <dbReference type="ARBA" id="ARBA00023136"/>
    </source>
</evidence>
<feature type="transmembrane region" description="Helical" evidence="6">
    <location>
        <begin position="422"/>
        <end position="440"/>
    </location>
</feature>
<dbReference type="Pfam" id="PF07690">
    <property type="entry name" value="MFS_1"/>
    <property type="match status" value="1"/>
</dbReference>
<dbReference type="RefSeq" id="WP_190328231.1">
    <property type="nucleotide sequence ID" value="NZ_CP061171.1"/>
</dbReference>
<protein>
    <submittedName>
        <fullName evidence="8">MFS transporter</fullName>
    </submittedName>
</protein>
<feature type="transmembrane region" description="Helical" evidence="6">
    <location>
        <begin position="20"/>
        <end position="38"/>
    </location>
</feature>
<evidence type="ECO:0000256" key="6">
    <source>
        <dbReference type="SAM" id="Phobius"/>
    </source>
</evidence>
<dbReference type="PROSITE" id="PS50850">
    <property type="entry name" value="MFS"/>
    <property type="match status" value="1"/>
</dbReference>
<feature type="transmembrane region" description="Helical" evidence="6">
    <location>
        <begin position="191"/>
        <end position="211"/>
    </location>
</feature>
<dbReference type="Gene3D" id="1.20.1250.20">
    <property type="entry name" value="MFS general substrate transporter like domains"/>
    <property type="match status" value="1"/>
</dbReference>
<gene>
    <name evidence="8" type="ORF">H9N25_05645</name>
</gene>
<evidence type="ECO:0000256" key="4">
    <source>
        <dbReference type="ARBA" id="ARBA00022989"/>
    </source>
</evidence>
<keyword evidence="3 6" id="KW-0812">Transmembrane</keyword>
<sequence length="447" mass="48738">MIVATEKKAKSISSGIKLNFGAIIAMNFGFFGIQYSFGLQQTNMTPIYSYLGANADQIPLLNLAGPMTGLLVQPIIGAMSDKTTSRFGRRRPYFLIGAIICSICLFAMPYSSSVWMAASILWILDAGNNITMEPYRAFVSDKLPPEQHALGFLTQSFFTGLGITLANLTPGILITLGILGINDRSSNHIPYTTYAAFFIGGIVSIGSIMFSCLTTKEAPLPDAEIQRIKQLPNGVASIFKDIIAAFKVMPITMRKLGIVYLFNWYGMFVYWQFITLCLAKTIYKTTDPASDGFASAQLLTGTVNGGYNVVTFLVAFPLAFFARKITSRKVHFLSLVLGGLSLMALPTVSNPGLLFIPIIGLGIAWASMMGTPYAMLAGSIPKEKTGIFMGILNMFIVLPMLLETISFKYIYRYLLQYNPGNAILFAGVLIAISGVMVLSIKKTESKL</sequence>
<dbReference type="PANTHER" id="PTHR19432">
    <property type="entry name" value="SUGAR TRANSPORTER"/>
    <property type="match status" value="1"/>
</dbReference>
<keyword evidence="5 6" id="KW-0472">Membrane</keyword>
<name>A0ABX6TL53_9SPHI</name>
<keyword evidence="4 6" id="KW-1133">Transmembrane helix</keyword>
<evidence type="ECO:0000256" key="1">
    <source>
        <dbReference type="ARBA" id="ARBA00004141"/>
    </source>
</evidence>
<dbReference type="InterPro" id="IPR036259">
    <property type="entry name" value="MFS_trans_sf"/>
</dbReference>
<keyword evidence="2" id="KW-0813">Transport</keyword>
<dbReference type="InterPro" id="IPR020846">
    <property type="entry name" value="MFS_dom"/>
</dbReference>
<dbReference type="EMBL" id="CP061171">
    <property type="protein sequence ID" value="QNR85926.1"/>
    <property type="molecule type" value="Genomic_DNA"/>
</dbReference>
<feature type="transmembrane region" description="Helical" evidence="6">
    <location>
        <begin position="387"/>
        <end position="410"/>
    </location>
</feature>
<organism evidence="8 9">
    <name type="scientific">Pedobacter riviphilus</name>
    <dbReference type="NCBI Taxonomy" id="2766984"/>
    <lineage>
        <taxon>Bacteria</taxon>
        <taxon>Pseudomonadati</taxon>
        <taxon>Bacteroidota</taxon>
        <taxon>Sphingobacteriia</taxon>
        <taxon>Sphingobacteriales</taxon>
        <taxon>Sphingobacteriaceae</taxon>
        <taxon>Pedobacter</taxon>
    </lineage>
</organism>
<reference evidence="8 9" key="1">
    <citation type="submission" date="2020-09" db="EMBL/GenBank/DDBJ databases">
        <title>Pedobacter sp. SW-16 isolated from soil near Yeocheon.</title>
        <authorList>
            <person name="Im H.S."/>
            <person name="Joung Y."/>
            <person name="Lee S.-S."/>
        </authorList>
    </citation>
    <scope>NUCLEOTIDE SEQUENCE [LARGE SCALE GENOMIC DNA]</scope>
    <source>
        <strain evidence="8 9">SW-16</strain>
    </source>
</reference>
<evidence type="ECO:0000313" key="8">
    <source>
        <dbReference type="EMBL" id="QNR85926.1"/>
    </source>
</evidence>
<feature type="transmembrane region" description="Helical" evidence="6">
    <location>
        <begin position="58"/>
        <end position="80"/>
    </location>
</feature>
<dbReference type="Proteomes" id="UP000516439">
    <property type="component" value="Chromosome"/>
</dbReference>
<dbReference type="InterPro" id="IPR011701">
    <property type="entry name" value="MFS"/>
</dbReference>
<feature type="domain" description="Major facilitator superfamily (MFS) profile" evidence="7">
    <location>
        <begin position="22"/>
        <end position="445"/>
    </location>
</feature>
<evidence type="ECO:0000313" key="9">
    <source>
        <dbReference type="Proteomes" id="UP000516439"/>
    </source>
</evidence>
<feature type="transmembrane region" description="Helical" evidence="6">
    <location>
        <begin position="261"/>
        <end position="283"/>
    </location>
</feature>
<dbReference type="SUPFAM" id="SSF103473">
    <property type="entry name" value="MFS general substrate transporter"/>
    <property type="match status" value="1"/>
</dbReference>
<evidence type="ECO:0000259" key="7">
    <source>
        <dbReference type="PROSITE" id="PS50850"/>
    </source>
</evidence>
<proteinExistence type="predicted"/>
<feature type="transmembrane region" description="Helical" evidence="6">
    <location>
        <begin position="303"/>
        <end position="323"/>
    </location>
</feature>
<feature type="transmembrane region" description="Helical" evidence="6">
    <location>
        <begin position="157"/>
        <end position="179"/>
    </location>
</feature>
<accession>A0ABX6TL53</accession>
<dbReference type="PANTHER" id="PTHR19432:SF35">
    <property type="entry name" value="SOLUTE CARRIER FAMILY 45 MEMBER 3 ISOFORM X1"/>
    <property type="match status" value="1"/>
</dbReference>
<comment type="subcellular location">
    <subcellularLocation>
        <location evidence="1">Membrane</location>
        <topology evidence="1">Multi-pass membrane protein</topology>
    </subcellularLocation>
</comment>
<keyword evidence="9" id="KW-1185">Reference proteome</keyword>
<evidence type="ECO:0000256" key="3">
    <source>
        <dbReference type="ARBA" id="ARBA00022692"/>
    </source>
</evidence>
<evidence type="ECO:0000256" key="2">
    <source>
        <dbReference type="ARBA" id="ARBA00022448"/>
    </source>
</evidence>
<feature type="transmembrane region" description="Helical" evidence="6">
    <location>
        <begin position="92"/>
        <end position="124"/>
    </location>
</feature>